<name>A0A1G8M1G5_9RHOB</name>
<feature type="region of interest" description="Disordered" evidence="1">
    <location>
        <begin position="352"/>
        <end position="371"/>
    </location>
</feature>
<dbReference type="STRING" id="555512.SAMN04487993_1007117"/>
<dbReference type="AlphaFoldDB" id="A0A1G8M1G5"/>
<protein>
    <submittedName>
        <fullName evidence="3">Spore maturation protein CgeB</fullName>
    </submittedName>
</protein>
<dbReference type="InterPro" id="IPR055259">
    <property type="entry name" value="YkvP/CgeB_Glyco_trans-like"/>
</dbReference>
<proteinExistence type="predicted"/>
<dbReference type="Gene3D" id="3.40.50.2000">
    <property type="entry name" value="Glycogen Phosphorylase B"/>
    <property type="match status" value="1"/>
</dbReference>
<dbReference type="Pfam" id="PF13524">
    <property type="entry name" value="Glyco_trans_1_2"/>
    <property type="match status" value="1"/>
</dbReference>
<dbReference type="EMBL" id="FNEJ01000007">
    <property type="protein sequence ID" value="SDI61597.1"/>
    <property type="molecule type" value="Genomic_DNA"/>
</dbReference>
<feature type="domain" description="Spore protein YkvP/CgeB glycosyl transferase-like" evidence="2">
    <location>
        <begin position="204"/>
        <end position="348"/>
    </location>
</feature>
<accession>A0A1G8M1G5</accession>
<reference evidence="3 4" key="1">
    <citation type="submission" date="2016-10" db="EMBL/GenBank/DDBJ databases">
        <authorList>
            <person name="de Groot N.N."/>
        </authorList>
    </citation>
    <scope>NUCLEOTIDE SEQUENCE [LARGE SCALE GENOMIC DNA]</scope>
    <source>
        <strain evidence="3 4">DSM 26424</strain>
    </source>
</reference>
<dbReference type="Proteomes" id="UP000199093">
    <property type="component" value="Unassembled WGS sequence"/>
</dbReference>
<evidence type="ECO:0000259" key="2">
    <source>
        <dbReference type="Pfam" id="PF13524"/>
    </source>
</evidence>
<sequence length="371" mass="41506">MTAPMDIVIFGLSLTSSWGNGHATTYRALIRGLADQGHRVLFLERDVPWYAAQRDLPDPQFCELELYDDPEQVLARHADRLRAADAVIVGSYVPDGIGLIDRLAAMDLRRFCFYDIDTPVTLARLRQGEEEYLARRQIPLFDLYLSFSGGQVLNELQRDWGARRAEALFCSVDAQRYHPTDEPKIWDLGYLGTYSPDRQVRLNELLIEPARARPDLRFVVAGPQYPDSLDWPGNVDRIDHLPPEKHASFYSRQRFTLNVTRDDMIAAGWSPSVRLFEAAACATPVISDPWPGLDGLFPEDEAILIARSRDDVLTALCKPEKAACAIGQTARRIVATSHTGAARAQDLLRALSPGAGARPPRHEPFLEGSTQ</sequence>
<gene>
    <name evidence="3" type="ORF">SAMN04487993_1007117</name>
</gene>
<dbReference type="SUPFAM" id="SSF53756">
    <property type="entry name" value="UDP-Glycosyltransferase/glycogen phosphorylase"/>
    <property type="match status" value="1"/>
</dbReference>
<dbReference type="OrthoDB" id="9774625at2"/>
<evidence type="ECO:0000313" key="4">
    <source>
        <dbReference type="Proteomes" id="UP000199093"/>
    </source>
</evidence>
<evidence type="ECO:0000313" key="3">
    <source>
        <dbReference type="EMBL" id="SDI61597.1"/>
    </source>
</evidence>
<evidence type="ECO:0000256" key="1">
    <source>
        <dbReference type="SAM" id="MobiDB-lite"/>
    </source>
</evidence>
<keyword evidence="4" id="KW-1185">Reference proteome</keyword>
<organism evidence="3 4">
    <name type="scientific">Salipiger marinus</name>
    <dbReference type="NCBI Taxonomy" id="555512"/>
    <lineage>
        <taxon>Bacteria</taxon>
        <taxon>Pseudomonadati</taxon>
        <taxon>Pseudomonadota</taxon>
        <taxon>Alphaproteobacteria</taxon>
        <taxon>Rhodobacterales</taxon>
        <taxon>Roseobacteraceae</taxon>
        <taxon>Salipiger</taxon>
    </lineage>
</organism>